<dbReference type="Pfam" id="PF04082">
    <property type="entry name" value="Fungal_trans"/>
    <property type="match status" value="1"/>
</dbReference>
<dbReference type="AlphaFoldDB" id="A0A8H4JVC2"/>
<evidence type="ECO:0000256" key="1">
    <source>
        <dbReference type="ARBA" id="ARBA00004123"/>
    </source>
</evidence>
<dbReference type="CDD" id="cd12148">
    <property type="entry name" value="fungal_TF_MHR"/>
    <property type="match status" value="1"/>
</dbReference>
<dbReference type="PANTHER" id="PTHR47338:SF20">
    <property type="entry name" value="ZN(II)2CYS6 TRANSCRIPTION FACTOR (EUROFUNG)"/>
    <property type="match status" value="1"/>
</dbReference>
<keyword evidence="5" id="KW-0539">Nucleus</keyword>
<dbReference type="GO" id="GO:0005634">
    <property type="term" value="C:nucleus"/>
    <property type="evidence" value="ECO:0007669"/>
    <property type="project" value="UniProtKB-SubCell"/>
</dbReference>
<evidence type="ECO:0000259" key="6">
    <source>
        <dbReference type="SMART" id="SM00906"/>
    </source>
</evidence>
<dbReference type="PANTHER" id="PTHR47338">
    <property type="entry name" value="ZN(II)2CYS6 TRANSCRIPTION FACTOR (EUROFUNG)-RELATED"/>
    <property type="match status" value="1"/>
</dbReference>
<dbReference type="InterPro" id="IPR007219">
    <property type="entry name" value="XnlR_reg_dom"/>
</dbReference>
<dbReference type="Proteomes" id="UP000536711">
    <property type="component" value="Unassembled WGS sequence"/>
</dbReference>
<keyword evidence="2" id="KW-0479">Metal-binding</keyword>
<dbReference type="GO" id="GO:0003677">
    <property type="term" value="F:DNA binding"/>
    <property type="evidence" value="ECO:0007669"/>
    <property type="project" value="InterPro"/>
</dbReference>
<evidence type="ECO:0000313" key="7">
    <source>
        <dbReference type="EMBL" id="KAF4439720.1"/>
    </source>
</evidence>
<evidence type="ECO:0000256" key="3">
    <source>
        <dbReference type="ARBA" id="ARBA00023015"/>
    </source>
</evidence>
<keyword evidence="8" id="KW-1185">Reference proteome</keyword>
<evidence type="ECO:0000256" key="4">
    <source>
        <dbReference type="ARBA" id="ARBA00023163"/>
    </source>
</evidence>
<dbReference type="OrthoDB" id="3862662at2759"/>
<dbReference type="GO" id="GO:0008270">
    <property type="term" value="F:zinc ion binding"/>
    <property type="evidence" value="ECO:0007669"/>
    <property type="project" value="InterPro"/>
</dbReference>
<organism evidence="7 8">
    <name type="scientific">Fusarium acutatum</name>
    <dbReference type="NCBI Taxonomy" id="78861"/>
    <lineage>
        <taxon>Eukaryota</taxon>
        <taxon>Fungi</taxon>
        <taxon>Dikarya</taxon>
        <taxon>Ascomycota</taxon>
        <taxon>Pezizomycotina</taxon>
        <taxon>Sordariomycetes</taxon>
        <taxon>Hypocreomycetidae</taxon>
        <taxon>Hypocreales</taxon>
        <taxon>Nectriaceae</taxon>
        <taxon>Fusarium</taxon>
        <taxon>Fusarium fujikuroi species complex</taxon>
    </lineage>
</organism>
<comment type="caution">
    <text evidence="7">The sequence shown here is derived from an EMBL/GenBank/DDBJ whole genome shotgun (WGS) entry which is preliminary data.</text>
</comment>
<dbReference type="GO" id="GO:0000981">
    <property type="term" value="F:DNA-binding transcription factor activity, RNA polymerase II-specific"/>
    <property type="evidence" value="ECO:0007669"/>
    <property type="project" value="InterPro"/>
</dbReference>
<reference evidence="7 8" key="1">
    <citation type="submission" date="2020-01" db="EMBL/GenBank/DDBJ databases">
        <title>Identification and distribution of gene clusters putatively required for synthesis of sphingolipid metabolism inhibitors in phylogenetically diverse species of the filamentous fungus Fusarium.</title>
        <authorList>
            <person name="Kim H.-S."/>
            <person name="Busman M."/>
            <person name="Brown D.W."/>
            <person name="Divon H."/>
            <person name="Uhlig S."/>
            <person name="Proctor R.H."/>
        </authorList>
    </citation>
    <scope>NUCLEOTIDE SEQUENCE [LARGE SCALE GENOMIC DNA]</scope>
    <source>
        <strain evidence="7 8">NRRL 13308</strain>
    </source>
</reference>
<dbReference type="EMBL" id="JAADJF010000085">
    <property type="protein sequence ID" value="KAF4439720.1"/>
    <property type="molecule type" value="Genomic_DNA"/>
</dbReference>
<evidence type="ECO:0000256" key="2">
    <source>
        <dbReference type="ARBA" id="ARBA00022723"/>
    </source>
</evidence>
<dbReference type="InterPro" id="IPR050815">
    <property type="entry name" value="TF_fung"/>
</dbReference>
<gene>
    <name evidence="7" type="ORF">FACUT_3937</name>
</gene>
<dbReference type="SMART" id="SM00906">
    <property type="entry name" value="Fungal_trans"/>
    <property type="match status" value="1"/>
</dbReference>
<name>A0A8H4JVC2_9HYPO</name>
<accession>A0A8H4JVC2</accession>
<keyword evidence="4" id="KW-0804">Transcription</keyword>
<proteinExistence type="predicted"/>
<protein>
    <submittedName>
        <fullName evidence="7">Fungal specific transcription factor</fullName>
    </submittedName>
</protein>
<evidence type="ECO:0000313" key="8">
    <source>
        <dbReference type="Proteomes" id="UP000536711"/>
    </source>
</evidence>
<feature type="domain" description="Xylanolytic transcriptional activator regulatory" evidence="6">
    <location>
        <begin position="228"/>
        <end position="307"/>
    </location>
</feature>
<comment type="subcellular location">
    <subcellularLocation>
        <location evidence="1">Nucleus</location>
    </subcellularLocation>
</comment>
<evidence type="ECO:0000256" key="5">
    <source>
        <dbReference type="ARBA" id="ARBA00023242"/>
    </source>
</evidence>
<keyword evidence="3" id="KW-0805">Transcription regulation</keyword>
<sequence length="400" mass="43743">MLIPADAVQSQPCLIKGSAVLHRSYTHVFHVAAQSVAATGRRGRKPRNPIPTPASIVTSPGSSEIQLATSAAQATSIDVPSITTAIYFLAPDIFSLTRLELPRPDLPIAVDVYEQVGDVSRIRSIADKYFVAIHTWMPIVSKKGFRAYLLNPLARRRTELYLLALCMKLSCTPAADFAEEGPENFSLYQTAKRFCSEVEAAGLLSIHCLQAEVLIAIFEIGQAVYPAAYLTVGRCARYGTALGYGDFGKTVNEHTKPNSSIDGEEGRRVWWGITMLDRYVNLSNPTRPLAIKNPGIDAELPLDDDTWENSSSKSEECVQISNGFTLKMGFFSRLAQATYLLGQAFDLLSSDSADATECLNANQGAQLRRTLQALINIADEEASVRQLYICAQSMSCFSSQ</sequence>
<dbReference type="GO" id="GO:0006351">
    <property type="term" value="P:DNA-templated transcription"/>
    <property type="evidence" value="ECO:0007669"/>
    <property type="project" value="InterPro"/>
</dbReference>